<comment type="caution">
    <text evidence="1">The sequence shown here is derived from an EMBL/GenBank/DDBJ whole genome shotgun (WGS) entry which is preliminary data.</text>
</comment>
<dbReference type="AlphaFoldDB" id="A0A2T0UBB8"/>
<keyword evidence="2" id="KW-1185">Reference proteome</keyword>
<proteinExistence type="predicted"/>
<organism evidence="1 2">
    <name type="scientific">Arcticibacter pallidicorallinus</name>
    <dbReference type="NCBI Taxonomy" id="1259464"/>
    <lineage>
        <taxon>Bacteria</taxon>
        <taxon>Pseudomonadati</taxon>
        <taxon>Bacteroidota</taxon>
        <taxon>Sphingobacteriia</taxon>
        <taxon>Sphingobacteriales</taxon>
        <taxon>Sphingobacteriaceae</taxon>
        <taxon>Arcticibacter</taxon>
    </lineage>
</organism>
<reference evidence="1 2" key="1">
    <citation type="submission" date="2018-03" db="EMBL/GenBank/DDBJ databases">
        <title>Genomic Encyclopedia of Type Strains, Phase III (KMG-III): the genomes of soil and plant-associated and newly described type strains.</title>
        <authorList>
            <person name="Whitman W."/>
        </authorList>
    </citation>
    <scope>NUCLEOTIDE SEQUENCE [LARGE SCALE GENOMIC DNA]</scope>
    <source>
        <strain evidence="1 2">CGMCC 1.9313</strain>
    </source>
</reference>
<dbReference type="Proteomes" id="UP000238034">
    <property type="component" value="Unassembled WGS sequence"/>
</dbReference>
<evidence type="ECO:0000313" key="1">
    <source>
        <dbReference type="EMBL" id="PRY55241.1"/>
    </source>
</evidence>
<dbReference type="RefSeq" id="WP_106290506.1">
    <property type="nucleotide sequence ID" value="NZ_PVTH01000001.1"/>
</dbReference>
<evidence type="ECO:0000313" key="2">
    <source>
        <dbReference type="Proteomes" id="UP000238034"/>
    </source>
</evidence>
<gene>
    <name evidence="1" type="ORF">B0I27_101210</name>
</gene>
<dbReference type="EMBL" id="PVTH01000001">
    <property type="protein sequence ID" value="PRY55241.1"/>
    <property type="molecule type" value="Genomic_DNA"/>
</dbReference>
<protein>
    <submittedName>
        <fullName evidence="1">Uncharacterized protein</fullName>
    </submittedName>
</protein>
<sequence length="92" mass="9775">MKTINFSAEFQGGTFGFIEVKLRRNGLVYSTFAVKGSGVKSLDTDAGLYLVSINGVSPSGGTAFTISEPTNPSTPDSFPEGPIYKGYVMEII</sequence>
<accession>A0A2T0UBB8</accession>
<dbReference type="OrthoDB" id="677550at2"/>
<name>A0A2T0UBB8_9SPHI</name>